<dbReference type="EMBL" id="JYIT01000075">
    <property type="protein sequence ID" value="KJL23958.1"/>
    <property type="molecule type" value="Genomic_DNA"/>
</dbReference>
<accession>A0A0F0KSV7</accession>
<dbReference type="AlphaFoldDB" id="A0A0F0KSV7"/>
<proteinExistence type="predicted"/>
<evidence type="ECO:0000313" key="1">
    <source>
        <dbReference type="EMBL" id="KJL23958.1"/>
    </source>
</evidence>
<dbReference type="InterPro" id="IPR006311">
    <property type="entry name" value="TAT_signal"/>
</dbReference>
<dbReference type="Proteomes" id="UP000033448">
    <property type="component" value="Unassembled WGS sequence"/>
</dbReference>
<dbReference type="PATRIC" id="fig|582680.7.peg.1958"/>
<reference evidence="1 2" key="1">
    <citation type="submission" date="2015-02" db="EMBL/GenBank/DDBJ databases">
        <title>Draft genome sequences of ten Microbacterium spp. with emphasis on heavy metal contaminated environments.</title>
        <authorList>
            <person name="Corretto E."/>
        </authorList>
    </citation>
    <scope>NUCLEOTIDE SEQUENCE [LARGE SCALE GENOMIC DNA]</scope>
    <source>
        <strain evidence="1 2">DSM 23848</strain>
    </source>
</reference>
<comment type="caution">
    <text evidence="1">The sequence shown here is derived from an EMBL/GenBank/DDBJ whole genome shotgun (WGS) entry which is preliminary data.</text>
</comment>
<organism evidence="1 2">
    <name type="scientific">Microbacterium azadirachtae</name>
    <dbReference type="NCBI Taxonomy" id="582680"/>
    <lineage>
        <taxon>Bacteria</taxon>
        <taxon>Bacillati</taxon>
        <taxon>Actinomycetota</taxon>
        <taxon>Actinomycetes</taxon>
        <taxon>Micrococcales</taxon>
        <taxon>Microbacteriaceae</taxon>
        <taxon>Microbacterium</taxon>
    </lineage>
</organism>
<gene>
    <name evidence="1" type="ORF">RL72_01911</name>
</gene>
<protein>
    <submittedName>
        <fullName evidence="1">Uncharacterized protein</fullName>
    </submittedName>
</protein>
<name>A0A0F0KSV7_9MICO</name>
<evidence type="ECO:0000313" key="2">
    <source>
        <dbReference type="Proteomes" id="UP000033448"/>
    </source>
</evidence>
<keyword evidence="2" id="KW-1185">Reference proteome</keyword>
<dbReference type="PROSITE" id="PS51318">
    <property type="entry name" value="TAT"/>
    <property type="match status" value="1"/>
</dbReference>
<sequence length="264" mass="27397">MDRMEELDVERGRSRELTRRTVVKSAAWSVPVLAAVAATPMSAASAACTKHLSTETAAYVRAGATASQFTWTDPFGDGKDLTLTLSAVHTGVAQMAINTANNLVQDVDMHGGEAKPSVHLALDTLGLVNNGGGETVTFTFALGGAATTVQNLAYTIKDIDGFMALDGNGGAERVSVSAGTGSYNPTWLQGSGIPSNRWRLSTSAPNVEVDAASSAGNVNVTAASVSAFSLDFIVNNSGRAANDRPPQNIWVGPFTFDVSGICMP</sequence>